<feature type="chain" id="PRO_5045290156" evidence="1">
    <location>
        <begin position="19"/>
        <end position="237"/>
    </location>
</feature>
<evidence type="ECO:0000313" key="4">
    <source>
        <dbReference type="Proteomes" id="UP001244787"/>
    </source>
</evidence>
<dbReference type="Proteomes" id="UP001244787">
    <property type="component" value="Unassembled WGS sequence"/>
</dbReference>
<feature type="signal peptide" evidence="1">
    <location>
        <begin position="1"/>
        <end position="18"/>
    </location>
</feature>
<evidence type="ECO:0000256" key="1">
    <source>
        <dbReference type="SAM" id="SignalP"/>
    </source>
</evidence>
<dbReference type="RefSeq" id="WP_290255448.1">
    <property type="nucleotide sequence ID" value="NZ_JAUGQQ010000014.1"/>
</dbReference>
<dbReference type="Pfam" id="PF14289">
    <property type="entry name" value="DUF4369"/>
    <property type="match status" value="1"/>
</dbReference>
<organism evidence="3 4">
    <name type="scientific">Aequorivita aurantiaca</name>
    <dbReference type="NCBI Taxonomy" id="3053356"/>
    <lineage>
        <taxon>Bacteria</taxon>
        <taxon>Pseudomonadati</taxon>
        <taxon>Bacteroidota</taxon>
        <taxon>Flavobacteriia</taxon>
        <taxon>Flavobacteriales</taxon>
        <taxon>Flavobacteriaceae</taxon>
        <taxon>Aequorivita</taxon>
    </lineage>
</organism>
<protein>
    <submittedName>
        <fullName evidence="3">DUF4369 domain-containing protein</fullName>
    </submittedName>
</protein>
<proteinExistence type="predicted"/>
<sequence length="237" mass="26993">MRYFLSIAVVMLSLWSCATDTEIMNLTGTVKGLKKGTLLLQKIEDTLLVTVDSMTVDGNANFSFSQKIESPEIYYLYVRLKDGTLRDDRIPFFAENGEININTNLKNFGSAAVVTGSKNDKSLKEYLKLKDRYVIKNLGLIEDRLKLGNNIADSSLLKIEQRQRALLSNKYLATINFAMNHKDQEVAPYLMLSEVYDSNIKYLDTVYKALTPKIKDSKYGKELESFIKDRKKTDSIL</sequence>
<dbReference type="InterPro" id="IPR025380">
    <property type="entry name" value="DUF4369"/>
</dbReference>
<keyword evidence="4" id="KW-1185">Reference proteome</keyword>
<name>A0ABT8DIZ6_9FLAO</name>
<keyword evidence="1" id="KW-0732">Signal</keyword>
<feature type="domain" description="DUF4369" evidence="2">
    <location>
        <begin position="25"/>
        <end position="121"/>
    </location>
</feature>
<evidence type="ECO:0000313" key="3">
    <source>
        <dbReference type="EMBL" id="MDN3725356.1"/>
    </source>
</evidence>
<gene>
    <name evidence="3" type="ORF">QRD02_13290</name>
</gene>
<reference evidence="3 4" key="1">
    <citation type="submission" date="2023-06" db="EMBL/GenBank/DDBJ databases">
        <authorList>
            <person name="Ye Y.-Q."/>
            <person name="Du Z.-J."/>
        </authorList>
    </citation>
    <scope>NUCLEOTIDE SEQUENCE [LARGE SCALE GENOMIC DNA]</scope>
    <source>
        <strain evidence="3 4">SDUM287046</strain>
    </source>
</reference>
<evidence type="ECO:0000259" key="2">
    <source>
        <dbReference type="Pfam" id="PF14289"/>
    </source>
</evidence>
<accession>A0ABT8DIZ6</accession>
<comment type="caution">
    <text evidence="3">The sequence shown here is derived from an EMBL/GenBank/DDBJ whole genome shotgun (WGS) entry which is preliminary data.</text>
</comment>
<dbReference type="EMBL" id="JAUGQQ010000014">
    <property type="protein sequence ID" value="MDN3725356.1"/>
    <property type="molecule type" value="Genomic_DNA"/>
</dbReference>